<dbReference type="GO" id="GO:0006364">
    <property type="term" value="P:rRNA processing"/>
    <property type="evidence" value="ECO:0007669"/>
    <property type="project" value="TreeGrafter"/>
</dbReference>
<dbReference type="Proteomes" id="UP001374535">
    <property type="component" value="Chromosome 6"/>
</dbReference>
<evidence type="ECO:0000256" key="1">
    <source>
        <dbReference type="ARBA" id="ARBA00022574"/>
    </source>
</evidence>
<protein>
    <submittedName>
        <fullName evidence="5">Uncharacterized protein</fullName>
    </submittedName>
</protein>
<feature type="repeat" description="WD" evidence="3">
    <location>
        <begin position="86"/>
        <end position="106"/>
    </location>
</feature>
<dbReference type="EMBL" id="CP144695">
    <property type="protein sequence ID" value="WVZ04555.1"/>
    <property type="molecule type" value="Genomic_DNA"/>
</dbReference>
<keyword evidence="1 3" id="KW-0853">WD repeat</keyword>
<keyword evidence="2" id="KW-0677">Repeat</keyword>
<dbReference type="GO" id="GO:0005656">
    <property type="term" value="C:nuclear pre-replicative complex"/>
    <property type="evidence" value="ECO:0007669"/>
    <property type="project" value="TreeGrafter"/>
</dbReference>
<dbReference type="AlphaFoldDB" id="A0AAQ3N8Z6"/>
<evidence type="ECO:0000313" key="5">
    <source>
        <dbReference type="EMBL" id="WVZ04555.1"/>
    </source>
</evidence>
<feature type="region of interest" description="Disordered" evidence="4">
    <location>
        <begin position="120"/>
        <end position="146"/>
    </location>
</feature>
<accession>A0AAQ3N8Z6</accession>
<feature type="compositionally biased region" description="Polar residues" evidence="4">
    <location>
        <begin position="126"/>
        <end position="140"/>
    </location>
</feature>
<dbReference type="InterPro" id="IPR001680">
    <property type="entry name" value="WD40_rpt"/>
</dbReference>
<dbReference type="PROSITE" id="PS50082">
    <property type="entry name" value="WD_REPEATS_2"/>
    <property type="match status" value="1"/>
</dbReference>
<evidence type="ECO:0000256" key="2">
    <source>
        <dbReference type="ARBA" id="ARBA00022737"/>
    </source>
</evidence>
<dbReference type="InterPro" id="IPR015943">
    <property type="entry name" value="WD40/YVTN_repeat-like_dom_sf"/>
</dbReference>
<dbReference type="PANTHER" id="PTHR18763">
    <property type="entry name" value="WD-REPEAT PROTEIN 18"/>
    <property type="match status" value="1"/>
</dbReference>
<dbReference type="Gene3D" id="2.130.10.10">
    <property type="entry name" value="YVTN repeat-like/Quinoprotein amine dehydrogenase"/>
    <property type="match status" value="1"/>
</dbReference>
<evidence type="ECO:0000313" key="6">
    <source>
        <dbReference type="Proteomes" id="UP001374535"/>
    </source>
</evidence>
<evidence type="ECO:0000256" key="3">
    <source>
        <dbReference type="PROSITE-ProRule" id="PRU00221"/>
    </source>
</evidence>
<evidence type="ECO:0000256" key="4">
    <source>
        <dbReference type="SAM" id="MobiDB-lite"/>
    </source>
</evidence>
<name>A0AAQ3N8Z6_VIGMU</name>
<keyword evidence="6" id="KW-1185">Reference proteome</keyword>
<dbReference type="InterPro" id="IPR045227">
    <property type="entry name" value="WDR18/Ipi3/RID3"/>
</dbReference>
<organism evidence="5 6">
    <name type="scientific">Vigna mungo</name>
    <name type="common">Black gram</name>
    <name type="synonym">Phaseolus mungo</name>
    <dbReference type="NCBI Taxonomy" id="3915"/>
    <lineage>
        <taxon>Eukaryota</taxon>
        <taxon>Viridiplantae</taxon>
        <taxon>Streptophyta</taxon>
        <taxon>Embryophyta</taxon>
        <taxon>Tracheophyta</taxon>
        <taxon>Spermatophyta</taxon>
        <taxon>Magnoliopsida</taxon>
        <taxon>eudicotyledons</taxon>
        <taxon>Gunneridae</taxon>
        <taxon>Pentapetalae</taxon>
        <taxon>rosids</taxon>
        <taxon>fabids</taxon>
        <taxon>Fabales</taxon>
        <taxon>Fabaceae</taxon>
        <taxon>Papilionoideae</taxon>
        <taxon>50 kb inversion clade</taxon>
        <taxon>NPAAA clade</taxon>
        <taxon>indigoferoid/millettioid clade</taxon>
        <taxon>Phaseoleae</taxon>
        <taxon>Vigna</taxon>
    </lineage>
</organism>
<dbReference type="PANTHER" id="PTHR18763:SF0">
    <property type="entry name" value="WD REPEAT-CONTAINING PROTEIN 18"/>
    <property type="match status" value="1"/>
</dbReference>
<proteinExistence type="predicted"/>
<gene>
    <name evidence="5" type="ORF">V8G54_017901</name>
</gene>
<reference evidence="5 6" key="1">
    <citation type="journal article" date="2023" name="Life. Sci Alliance">
        <title>Evolutionary insights into 3D genome organization and epigenetic landscape of Vigna mungo.</title>
        <authorList>
            <person name="Junaid A."/>
            <person name="Singh B."/>
            <person name="Bhatia S."/>
        </authorList>
    </citation>
    <scope>NUCLEOTIDE SEQUENCE [LARGE SCALE GENOMIC DNA]</scope>
    <source>
        <strain evidence="5">Urdbean</strain>
    </source>
</reference>
<dbReference type="GO" id="GO:0120330">
    <property type="term" value="C:rixosome complex"/>
    <property type="evidence" value="ECO:0007669"/>
    <property type="project" value="TreeGrafter"/>
</dbReference>
<dbReference type="GO" id="GO:0006261">
    <property type="term" value="P:DNA-templated DNA replication"/>
    <property type="evidence" value="ECO:0007669"/>
    <property type="project" value="TreeGrafter"/>
</dbReference>
<sequence length="250" mass="28313">MEGLRDQWFCYQPNGGFNHRKEQWLLPIPLKSISSQGLLWHMKQHKARPLSQPFMMTHNSLALSMANSDVSGTLPPVSILALFSGTMSNDGMVRVWDARTRTNVRVFKHAKGPVNNILVVRRENSSNHTSSNVQTSSRKQGANLPPPLEKYANSIHEDSDMNTTISLGGDRSSVDLSYLSSHVISNYVKELQHQGSAATSEMETEKLKHDYQRAMQMANQWKKMYENLNKFCVKELLDGSQARTLDENHN</sequence>